<name>A0A1C7IES3_9FIRM</name>
<keyword evidence="2" id="KW-1185">Reference proteome</keyword>
<protein>
    <submittedName>
        <fullName evidence="1">DUF1292 domain-containing protein</fullName>
    </submittedName>
</protein>
<dbReference type="Pfam" id="PF06949">
    <property type="entry name" value="DUF1292"/>
    <property type="match status" value="1"/>
</dbReference>
<gene>
    <name evidence="1" type="ORF">A4V09_15040</name>
</gene>
<evidence type="ECO:0000313" key="2">
    <source>
        <dbReference type="Proteomes" id="UP000092574"/>
    </source>
</evidence>
<dbReference type="RefSeq" id="WP_065543109.1">
    <property type="nucleotide sequence ID" value="NZ_CP015405.2"/>
</dbReference>
<reference evidence="1" key="1">
    <citation type="submission" date="2017-04" db="EMBL/GenBank/DDBJ databases">
        <title>Complete Genome Sequences of Twelve Strains of a Stable Defined Moderately Diverse Mouse Microbiota 2 (sDMDMm2).</title>
        <authorList>
            <person name="Uchimura Y."/>
            <person name="Wyss M."/>
            <person name="Brugiroux S."/>
            <person name="Limenitakis J.P."/>
            <person name="Stecher B."/>
            <person name="McCoy K.D."/>
            <person name="Macpherson A.J."/>
        </authorList>
    </citation>
    <scope>NUCLEOTIDE SEQUENCE</scope>
    <source>
        <strain evidence="1">YL58</strain>
    </source>
</reference>
<proteinExistence type="predicted"/>
<dbReference type="KEGG" id="byl:A4V09_15040"/>
<organism evidence="1 2">
    <name type="scientific">Blautia pseudococcoides</name>
    <dbReference type="NCBI Taxonomy" id="1796616"/>
    <lineage>
        <taxon>Bacteria</taxon>
        <taxon>Bacillati</taxon>
        <taxon>Bacillota</taxon>
        <taxon>Clostridia</taxon>
        <taxon>Lachnospirales</taxon>
        <taxon>Lachnospiraceae</taxon>
        <taxon>Blautia</taxon>
    </lineage>
</organism>
<sequence length="88" mass="9901">METIIFDGEDGTELELGILEQTRVNGSVYLLVVDPEDSDDEGAAAYILKDISEDGDEEGCYVFVEDDTEYDAVYKVFEAMLEDIEFEN</sequence>
<dbReference type="OrthoDB" id="1934714at2"/>
<dbReference type="Proteomes" id="UP000092574">
    <property type="component" value="Chromosome"/>
</dbReference>
<evidence type="ECO:0000313" key="1">
    <source>
        <dbReference type="EMBL" id="ANU76959.1"/>
    </source>
</evidence>
<accession>A0A1C7IES3</accession>
<dbReference type="AlphaFoldDB" id="A0A1C7IES3"/>
<dbReference type="InterPro" id="IPR009711">
    <property type="entry name" value="UPF0473"/>
</dbReference>
<dbReference type="STRING" id="1796616.A4V09_15040"/>
<dbReference type="EMBL" id="CP015405">
    <property type="protein sequence ID" value="ANU76959.1"/>
    <property type="molecule type" value="Genomic_DNA"/>
</dbReference>